<feature type="domain" description="DH" evidence="5">
    <location>
        <begin position="36"/>
        <end position="217"/>
    </location>
</feature>
<organism evidence="6 7">
    <name type="scientific">Anaeramoeba ignava</name>
    <name type="common">Anaerobic marine amoeba</name>
    <dbReference type="NCBI Taxonomy" id="1746090"/>
    <lineage>
        <taxon>Eukaryota</taxon>
        <taxon>Metamonada</taxon>
        <taxon>Anaeramoebidae</taxon>
        <taxon>Anaeramoeba</taxon>
    </lineage>
</organism>
<dbReference type="PANTHER" id="PTHR46093:SF18">
    <property type="entry name" value="FIBRONECTIN TYPE-III DOMAIN-CONTAINING PROTEIN"/>
    <property type="match status" value="1"/>
</dbReference>
<dbReference type="EMBL" id="JAPDFW010000085">
    <property type="protein sequence ID" value="KAJ5071762.1"/>
    <property type="molecule type" value="Genomic_DNA"/>
</dbReference>
<dbReference type="SMART" id="SM00325">
    <property type="entry name" value="RhoGEF"/>
    <property type="match status" value="1"/>
</dbReference>
<name>A0A9Q0LF61_ANAIG</name>
<dbReference type="OMA" id="CEIMNDE"/>
<comment type="caution">
    <text evidence="6">The sequence shown here is derived from an EMBL/GenBank/DDBJ whole genome shotgun (WGS) entry which is preliminary data.</text>
</comment>
<proteinExistence type="predicted"/>
<feature type="region of interest" description="Disordered" evidence="4">
    <location>
        <begin position="855"/>
        <end position="911"/>
    </location>
</feature>
<dbReference type="Gene3D" id="1.20.900.10">
    <property type="entry name" value="Dbl homology (DH) domain"/>
    <property type="match status" value="1"/>
</dbReference>
<keyword evidence="2" id="KW-0677">Repeat</keyword>
<evidence type="ECO:0000313" key="7">
    <source>
        <dbReference type="Proteomes" id="UP001149090"/>
    </source>
</evidence>
<keyword evidence="1" id="KW-0880">Kelch repeat</keyword>
<dbReference type="InterPro" id="IPR015915">
    <property type="entry name" value="Kelch-typ_b-propeller"/>
</dbReference>
<dbReference type="GO" id="GO:0005085">
    <property type="term" value="F:guanyl-nucleotide exchange factor activity"/>
    <property type="evidence" value="ECO:0007669"/>
    <property type="project" value="InterPro"/>
</dbReference>
<feature type="compositionally biased region" description="Basic and acidic residues" evidence="4">
    <location>
        <begin position="857"/>
        <end position="873"/>
    </location>
</feature>
<protein>
    <submittedName>
        <fullName evidence="6">Faciogenital dysplasia protein</fullName>
    </submittedName>
</protein>
<dbReference type="SUPFAM" id="SSF117281">
    <property type="entry name" value="Kelch motif"/>
    <property type="match status" value="1"/>
</dbReference>
<evidence type="ECO:0000256" key="2">
    <source>
        <dbReference type="ARBA" id="ARBA00022737"/>
    </source>
</evidence>
<dbReference type="AlphaFoldDB" id="A0A9Q0LF61"/>
<evidence type="ECO:0000256" key="3">
    <source>
        <dbReference type="SAM" id="Coils"/>
    </source>
</evidence>
<gene>
    <name evidence="6" type="ORF">M0811_09922</name>
</gene>
<evidence type="ECO:0000256" key="1">
    <source>
        <dbReference type="ARBA" id="ARBA00022441"/>
    </source>
</evidence>
<sequence length="1059" mass="124075">MSYPEFYFESIKIQKVFRGYLSRKFVLSDQFSKERNKNHFIQELILTEKNYVNHLRLIIEIFLIPIQKKKILSEAAIKAIFSEVQPIYELNKRLYDKLSARRYDLQKTSFGDVFLEFVPFMRFYSVYVNNYNTSMTTFSESLSNHKFSKFLQQAYANSQLDKLSLPSLLITPVQRIPRYVLLVEGIVKNTDPKNPDYELFSKVHKEIQGIATEVNKKKEEYENMEKLIEIRDLIRDFDVMTKTGRKFILQGPLFLEGSKKPDKGWGFLFNDCLLLTTKGGDNKYTTKLCIKLHEVTLKVNSSVDCILSSRTKSHSICSNDSGFFKNMMKNIRLAIKETKSVHYDSINWKFVPVKGLKPKPISKHQSCLFNNKMYVFGGEIKENDKIKKLNSIYEFDLISKTWQLIQPKGIIPEERSWHTMSKIGYLFYVFGGEGNNDKFNDLHIFDPIEFEWKLPTNIYGDLPCTRSGHSSSVIGDQMWIMGGRSISGDFLNDLYCLVTTPTYECTWYPVEYTGQTPHPRAWHTATFFDSQLIIIGGSYYTKYYNDVWVYDIDSNNFYEADIGGVTLKPRFGHSASIVGDRIWVIGGQTALEFFTETIVLDFNQAKWVFVNELGDAPAVISKHTSLTIEEDNQERVMVFGGSSYNYSNEIYIMDPNFKKLNFRVFSHDFGMENRLIHKKIEGISTTQTQMNLMNQNNQDPNFDPNLDMNFDMNSNTKNRNQISKKNSYRLEHSETEINSRNTEENKPKLHPLQKAESLTTTPKNIYRGKKIPRRALKGNYAPKYEMHKFEQRTSFSPPDVSRPKTVYYAQAFNFPIPKQRHSLLAQDTKTKKRGKGRKRRVSRFSHHFQILTLFNRPKRDPPLLENPEKDNEPKTPIGEKNVSKTLNWPKIKKFTKPNSLPNSKEKSHSKRRMKFNTLTGFIENPQLLFKQVRIWNKKAEDQKNKSEKVFEILENKKDELLKLQEKFHMNEKKKPPPRPEKRMIGLKIRIKLISKNSLVRIIQIQKPFTLDNLITKFKHETLYFLNEKQEKEILTETSFGFLFNSYLNKEIHIIRIYTN</sequence>
<keyword evidence="3" id="KW-0175">Coiled coil</keyword>
<dbReference type="Gene3D" id="2.30.29.30">
    <property type="entry name" value="Pleckstrin-homology domain (PH domain)/Phosphotyrosine-binding domain (PTB)"/>
    <property type="match status" value="1"/>
</dbReference>
<feature type="coiled-coil region" evidence="3">
    <location>
        <begin position="936"/>
        <end position="973"/>
    </location>
</feature>
<dbReference type="InterPro" id="IPR011043">
    <property type="entry name" value="Gal_Oxase/kelch_b-propeller"/>
</dbReference>
<dbReference type="SUPFAM" id="SSF50729">
    <property type="entry name" value="PH domain-like"/>
    <property type="match status" value="1"/>
</dbReference>
<accession>A0A9Q0LF61</accession>
<dbReference type="Pfam" id="PF00621">
    <property type="entry name" value="RhoGEF"/>
    <property type="match status" value="1"/>
</dbReference>
<evidence type="ECO:0000259" key="5">
    <source>
        <dbReference type="PROSITE" id="PS50010"/>
    </source>
</evidence>
<dbReference type="InterPro" id="IPR035899">
    <property type="entry name" value="DBL_dom_sf"/>
</dbReference>
<dbReference type="PROSITE" id="PS50010">
    <property type="entry name" value="DH_2"/>
    <property type="match status" value="1"/>
</dbReference>
<dbReference type="Gene3D" id="2.120.10.80">
    <property type="entry name" value="Kelch-type beta propeller"/>
    <property type="match status" value="2"/>
</dbReference>
<dbReference type="InterPro" id="IPR011993">
    <property type="entry name" value="PH-like_dom_sf"/>
</dbReference>
<keyword evidence="7" id="KW-1185">Reference proteome</keyword>
<dbReference type="SUPFAM" id="SSF48065">
    <property type="entry name" value="DBL homology domain (DH-domain)"/>
    <property type="match status" value="1"/>
</dbReference>
<evidence type="ECO:0000313" key="6">
    <source>
        <dbReference type="EMBL" id="KAJ5071762.1"/>
    </source>
</evidence>
<dbReference type="Proteomes" id="UP001149090">
    <property type="component" value="Unassembled WGS sequence"/>
</dbReference>
<dbReference type="PANTHER" id="PTHR46093">
    <property type="entry name" value="ACYL-COA-BINDING DOMAIN-CONTAINING PROTEIN 5"/>
    <property type="match status" value="1"/>
</dbReference>
<dbReference type="SUPFAM" id="SSF50965">
    <property type="entry name" value="Galactose oxidase, central domain"/>
    <property type="match status" value="1"/>
</dbReference>
<reference evidence="6" key="1">
    <citation type="submission" date="2022-10" db="EMBL/GenBank/DDBJ databases">
        <title>Novel sulphate-reducing endosymbionts in the free-living metamonad Anaeramoeba.</title>
        <authorList>
            <person name="Jerlstrom-Hultqvist J."/>
            <person name="Cepicka I."/>
            <person name="Gallot-Lavallee L."/>
            <person name="Salas-Leiva D."/>
            <person name="Curtis B.A."/>
            <person name="Zahonova K."/>
            <person name="Pipaliya S."/>
            <person name="Dacks J."/>
            <person name="Roger A.J."/>
        </authorList>
    </citation>
    <scope>NUCLEOTIDE SEQUENCE</scope>
    <source>
        <strain evidence="6">BMAN</strain>
    </source>
</reference>
<dbReference type="Pfam" id="PF24681">
    <property type="entry name" value="Kelch_KLHDC2_KLHL20_DRC7"/>
    <property type="match status" value="1"/>
</dbReference>
<dbReference type="InterPro" id="IPR000219">
    <property type="entry name" value="DH_dom"/>
</dbReference>
<dbReference type="PROSITE" id="PS50096">
    <property type="entry name" value="IQ"/>
    <property type="match status" value="1"/>
</dbReference>
<dbReference type="CDD" id="cd00160">
    <property type="entry name" value="RhoGEF"/>
    <property type="match status" value="1"/>
</dbReference>
<evidence type="ECO:0000256" key="4">
    <source>
        <dbReference type="SAM" id="MobiDB-lite"/>
    </source>
</evidence>
<dbReference type="OrthoDB" id="245697at2759"/>